<organism evidence="8 9">
    <name type="scientific">Ilex paraguariensis</name>
    <name type="common">yerba mate</name>
    <dbReference type="NCBI Taxonomy" id="185542"/>
    <lineage>
        <taxon>Eukaryota</taxon>
        <taxon>Viridiplantae</taxon>
        <taxon>Streptophyta</taxon>
        <taxon>Embryophyta</taxon>
        <taxon>Tracheophyta</taxon>
        <taxon>Spermatophyta</taxon>
        <taxon>Magnoliopsida</taxon>
        <taxon>eudicotyledons</taxon>
        <taxon>Gunneridae</taxon>
        <taxon>Pentapetalae</taxon>
        <taxon>asterids</taxon>
        <taxon>campanulids</taxon>
        <taxon>Aquifoliales</taxon>
        <taxon>Aquifoliaceae</taxon>
        <taxon>Ilex</taxon>
    </lineage>
</organism>
<dbReference type="AlphaFoldDB" id="A0ABC8SFN1"/>
<evidence type="ECO:0000256" key="2">
    <source>
        <dbReference type="ARBA" id="ARBA00005189"/>
    </source>
</evidence>
<dbReference type="GO" id="GO:0004144">
    <property type="term" value="F:diacylglycerol O-acyltransferase activity"/>
    <property type="evidence" value="ECO:0007669"/>
    <property type="project" value="UniProtKB-EC"/>
</dbReference>
<evidence type="ECO:0000256" key="1">
    <source>
        <dbReference type="ARBA" id="ARBA00004771"/>
    </source>
</evidence>
<keyword evidence="5" id="KW-0012">Acyltransferase</keyword>
<keyword evidence="4" id="KW-0808">Transferase</keyword>
<accession>A0ABC8SFN1</accession>
<sequence length="274" mass="30813">MHPLSSGPNPTTRKGPLSLSIMVTESDEPLTPAGRLFLRPELNTIITCAIGLKNPIEVDAVESQIRNSMLIEHPRFCSLMIKDRHGREHWRRTQVNLDQHIIVRHESDGDTAADDEEAVNDYLADLSLSSPLSADKPLWEIHLLMSQKCAIFRVHHALGDGISLMSMFLSCCRKADDPTQPATVNSGDSSSTSSRRNGREWKVWRLVKMLWYTLIFVFEFGLRSLWLKDKKTAVIGGAGVELWPRKLATAKFHLDDMKAVKKAVPHAVNLILML</sequence>
<evidence type="ECO:0000256" key="3">
    <source>
        <dbReference type="ARBA" id="ARBA00013244"/>
    </source>
</evidence>
<evidence type="ECO:0000259" key="7">
    <source>
        <dbReference type="Pfam" id="PF03007"/>
    </source>
</evidence>
<dbReference type="InterPro" id="IPR004255">
    <property type="entry name" value="O-acyltransferase_WSD1_N"/>
</dbReference>
<dbReference type="PANTHER" id="PTHR31650">
    <property type="entry name" value="O-ACYLTRANSFERASE (WSD1-LIKE) FAMILY PROTEIN"/>
    <property type="match status" value="1"/>
</dbReference>
<feature type="domain" description="O-acyltransferase WSD1-like N-terminal" evidence="7">
    <location>
        <begin position="84"/>
        <end position="269"/>
    </location>
</feature>
<evidence type="ECO:0000313" key="9">
    <source>
        <dbReference type="Proteomes" id="UP001642360"/>
    </source>
</evidence>
<comment type="catalytic activity">
    <reaction evidence="6">
        <text>an acyl-CoA + a 1,2-diacyl-sn-glycerol = a triacyl-sn-glycerol + CoA</text>
        <dbReference type="Rhea" id="RHEA:10868"/>
        <dbReference type="ChEBI" id="CHEBI:17815"/>
        <dbReference type="ChEBI" id="CHEBI:57287"/>
        <dbReference type="ChEBI" id="CHEBI:58342"/>
        <dbReference type="ChEBI" id="CHEBI:64615"/>
        <dbReference type="EC" id="2.3.1.20"/>
    </reaction>
</comment>
<proteinExistence type="predicted"/>
<gene>
    <name evidence="8" type="ORF">ILEXP_LOCUS22171</name>
</gene>
<name>A0ABC8SFN1_9AQUA</name>
<evidence type="ECO:0000313" key="8">
    <source>
        <dbReference type="EMBL" id="CAK9153868.1"/>
    </source>
</evidence>
<dbReference type="InterPro" id="IPR045034">
    <property type="entry name" value="O-acyltransferase_WSD1-like"/>
</dbReference>
<evidence type="ECO:0000256" key="4">
    <source>
        <dbReference type="ARBA" id="ARBA00022679"/>
    </source>
</evidence>
<dbReference type="Pfam" id="PF03007">
    <property type="entry name" value="WS_DGAT_cat"/>
    <property type="match status" value="1"/>
</dbReference>
<keyword evidence="9" id="KW-1185">Reference proteome</keyword>
<dbReference type="PANTHER" id="PTHR31650:SF41">
    <property type="entry name" value="O-ACYLTRANSFERASE WSD1-LIKE ISOFORM X1"/>
    <property type="match status" value="1"/>
</dbReference>
<dbReference type="Proteomes" id="UP001642360">
    <property type="component" value="Unassembled WGS sequence"/>
</dbReference>
<comment type="pathway">
    <text evidence="2">Lipid metabolism.</text>
</comment>
<dbReference type="SUPFAM" id="SSF52777">
    <property type="entry name" value="CoA-dependent acyltransferases"/>
    <property type="match status" value="1"/>
</dbReference>
<reference evidence="8 9" key="1">
    <citation type="submission" date="2024-02" db="EMBL/GenBank/DDBJ databases">
        <authorList>
            <person name="Vignale AGUSTIN F."/>
            <person name="Sosa J E."/>
            <person name="Modenutti C."/>
        </authorList>
    </citation>
    <scope>NUCLEOTIDE SEQUENCE [LARGE SCALE GENOMIC DNA]</scope>
</reference>
<comment type="caution">
    <text evidence="8">The sequence shown here is derived from an EMBL/GenBank/DDBJ whole genome shotgun (WGS) entry which is preliminary data.</text>
</comment>
<evidence type="ECO:0000256" key="6">
    <source>
        <dbReference type="ARBA" id="ARBA00048109"/>
    </source>
</evidence>
<dbReference type="EMBL" id="CAUOFW020002460">
    <property type="protein sequence ID" value="CAK9153868.1"/>
    <property type="molecule type" value="Genomic_DNA"/>
</dbReference>
<dbReference type="EC" id="2.3.1.20" evidence="3"/>
<protein>
    <recommendedName>
        <fullName evidence="3">diacylglycerol O-acyltransferase</fullName>
        <ecNumber evidence="3">2.3.1.20</ecNumber>
    </recommendedName>
</protein>
<comment type="pathway">
    <text evidence="1">Glycerolipid metabolism; triacylglycerol biosynthesis.</text>
</comment>
<evidence type="ECO:0000256" key="5">
    <source>
        <dbReference type="ARBA" id="ARBA00023315"/>
    </source>
</evidence>